<feature type="region of interest" description="Disordered" evidence="1">
    <location>
        <begin position="137"/>
        <end position="158"/>
    </location>
</feature>
<dbReference type="GO" id="GO:0016787">
    <property type="term" value="F:hydrolase activity"/>
    <property type="evidence" value="ECO:0007669"/>
    <property type="project" value="UniProtKB-KW"/>
</dbReference>
<sequence>MSERRCKWICLFTLVASLPLVAVPRLMAEESRYVFNRAPLAAKQYCELPLGAIQPEGWLRDELERMSQGMTGHLDEWYPEVCGPRNAWLGGDGDTWERGPYWIDGLYPLAKLLEDDALDAKAMKWIEWTLANQRPDGQIGPRTLRKEDRTQPPPAGVQIHKPDDWWPRMVMLKILQQHYLATGDQRVLECLDRYFRYQLKELPNRPLHDPQNPRSGSWWAAQRGGDNLMIVLWFYNITGEQYLLDLAELLSEQTVPVASWFGPGVDNVIRFRGDQGPALHCVNVAQMMKTPVIRWQLDQSQQRLDAVENGFADLRVFHGQPHGLFGGDEGLHGDGPDRGSELCTAVEMMFSLEKMFEITGNPMFGDRLERVAYNALPTQATDDYRGRQYFQQTNQVQVTEGERDFFNDGGERQVYGLLNGYPCCTCNMHQGWPKFAQHLWMASRDNGLAAIAYAPSTVTAQVADGQTATLKMETGYPFEEVVSITVSVSEPTVFPLNLRIPGWAAAARVEVNGEPTGKPNAGCMHEVAREWKDGDVVTLILPMDLRTSQWFARGVAIERGPLVYALDVGEAWSEVERARPDGVPDTAMHRGYIEVRPTSPWNYALPERVVQDPQQHIEVVQGEVPNRNPWTREAAPVHLVTKGIRLPYWTLNRNSAAVPPLSSAPRPKDAQEEEITLIPYGATTVRTAVFPWVK</sequence>
<dbReference type="RefSeq" id="WP_252854382.1">
    <property type="nucleotide sequence ID" value="NZ_JAMXLR010000072.1"/>
</dbReference>
<dbReference type="EMBL" id="JAMXLR010000072">
    <property type="protein sequence ID" value="MCO6046268.1"/>
    <property type="molecule type" value="Genomic_DNA"/>
</dbReference>
<dbReference type="InterPro" id="IPR008928">
    <property type="entry name" value="6-hairpin_glycosidase_sf"/>
</dbReference>
<organism evidence="4 5">
    <name type="scientific">Aeoliella straminimaris</name>
    <dbReference type="NCBI Taxonomy" id="2954799"/>
    <lineage>
        <taxon>Bacteria</taxon>
        <taxon>Pseudomonadati</taxon>
        <taxon>Planctomycetota</taxon>
        <taxon>Planctomycetia</taxon>
        <taxon>Pirellulales</taxon>
        <taxon>Lacipirellulaceae</taxon>
        <taxon>Aeoliella</taxon>
    </lineage>
</organism>
<evidence type="ECO:0000313" key="5">
    <source>
        <dbReference type="Proteomes" id="UP001155241"/>
    </source>
</evidence>
<dbReference type="GO" id="GO:0005975">
    <property type="term" value="P:carbohydrate metabolic process"/>
    <property type="evidence" value="ECO:0007669"/>
    <property type="project" value="InterPro"/>
</dbReference>
<evidence type="ECO:0000259" key="2">
    <source>
        <dbReference type="Pfam" id="PF07944"/>
    </source>
</evidence>
<dbReference type="InterPro" id="IPR012878">
    <property type="entry name" value="Beta-AFase-like_GH127_cat"/>
</dbReference>
<feature type="domain" description="Non-reducing end beta-L-arabinofuranosidase-like GH127 middle" evidence="3">
    <location>
        <begin position="452"/>
        <end position="543"/>
    </location>
</feature>
<dbReference type="SUPFAM" id="SSF48208">
    <property type="entry name" value="Six-hairpin glycosidases"/>
    <property type="match status" value="1"/>
</dbReference>
<accession>A0A9X2FDM2</accession>
<dbReference type="InterPro" id="IPR049046">
    <property type="entry name" value="Beta-AFase-like_GH127_middle"/>
</dbReference>
<dbReference type="PANTHER" id="PTHR31151">
    <property type="entry name" value="PROLINE-TRNA LIGASE (DUF1680)"/>
    <property type="match status" value="1"/>
</dbReference>
<gene>
    <name evidence="4" type="ORF">NG895_20410</name>
</gene>
<reference evidence="4" key="1">
    <citation type="submission" date="2022-06" db="EMBL/GenBank/DDBJ databases">
        <title>Aeoliella straminimaris, a novel planctomycete from sediments.</title>
        <authorList>
            <person name="Vitorino I.R."/>
            <person name="Lage O.M."/>
        </authorList>
    </citation>
    <scope>NUCLEOTIDE SEQUENCE</scope>
    <source>
        <strain evidence="4">ICT_H6.2</strain>
    </source>
</reference>
<name>A0A9X2FDM2_9BACT</name>
<dbReference type="PANTHER" id="PTHR31151:SF0">
    <property type="entry name" value="PROLINE-TRNA LIGASE (DUF1680)"/>
    <property type="match status" value="1"/>
</dbReference>
<protein>
    <submittedName>
        <fullName evidence="4">Glycoside hydrolase family 127 protein</fullName>
    </submittedName>
</protein>
<dbReference type="AlphaFoldDB" id="A0A9X2FDM2"/>
<evidence type="ECO:0000313" key="4">
    <source>
        <dbReference type="EMBL" id="MCO6046268.1"/>
    </source>
</evidence>
<comment type="caution">
    <text evidence="4">The sequence shown here is derived from an EMBL/GenBank/DDBJ whole genome shotgun (WGS) entry which is preliminary data.</text>
</comment>
<dbReference type="Proteomes" id="UP001155241">
    <property type="component" value="Unassembled WGS sequence"/>
</dbReference>
<keyword evidence="4" id="KW-0378">Hydrolase</keyword>
<dbReference type="Pfam" id="PF20736">
    <property type="entry name" value="Glyco_hydro127M"/>
    <property type="match status" value="1"/>
</dbReference>
<keyword evidence="5" id="KW-1185">Reference proteome</keyword>
<feature type="domain" description="Non-reducing end beta-L-arabinofuranosidase-like GH127 catalytic" evidence="2">
    <location>
        <begin position="96"/>
        <end position="436"/>
    </location>
</feature>
<evidence type="ECO:0000259" key="3">
    <source>
        <dbReference type="Pfam" id="PF20736"/>
    </source>
</evidence>
<dbReference type="Pfam" id="PF07944">
    <property type="entry name" value="Beta-AFase-like_GH127_cat"/>
    <property type="match status" value="1"/>
</dbReference>
<proteinExistence type="predicted"/>
<evidence type="ECO:0000256" key="1">
    <source>
        <dbReference type="SAM" id="MobiDB-lite"/>
    </source>
</evidence>